<dbReference type="AlphaFoldDB" id="A0A0D2P657"/>
<keyword evidence="3" id="KW-1185">Reference proteome</keyword>
<dbReference type="Proteomes" id="UP000054270">
    <property type="component" value="Unassembled WGS sequence"/>
</dbReference>
<name>A0A0D2P657_HYPSF</name>
<accession>A0A0D2P657</accession>
<keyword evidence="1" id="KW-1133">Transmembrane helix</keyword>
<evidence type="ECO:0000256" key="1">
    <source>
        <dbReference type="SAM" id="Phobius"/>
    </source>
</evidence>
<gene>
    <name evidence="2" type="ORF">HYPSUDRAFT_333506</name>
</gene>
<evidence type="ECO:0000313" key="2">
    <source>
        <dbReference type="EMBL" id="KJA15900.1"/>
    </source>
</evidence>
<keyword evidence="1" id="KW-0812">Transmembrane</keyword>
<protein>
    <submittedName>
        <fullName evidence="2">Uncharacterized protein</fullName>
    </submittedName>
</protein>
<dbReference type="EMBL" id="KN817632">
    <property type="protein sequence ID" value="KJA15900.1"/>
    <property type="molecule type" value="Genomic_DNA"/>
</dbReference>
<feature type="transmembrane region" description="Helical" evidence="1">
    <location>
        <begin position="36"/>
        <end position="56"/>
    </location>
</feature>
<organism evidence="2 3">
    <name type="scientific">Hypholoma sublateritium (strain FD-334 SS-4)</name>
    <dbReference type="NCBI Taxonomy" id="945553"/>
    <lineage>
        <taxon>Eukaryota</taxon>
        <taxon>Fungi</taxon>
        <taxon>Dikarya</taxon>
        <taxon>Basidiomycota</taxon>
        <taxon>Agaricomycotina</taxon>
        <taxon>Agaricomycetes</taxon>
        <taxon>Agaricomycetidae</taxon>
        <taxon>Agaricales</taxon>
        <taxon>Agaricineae</taxon>
        <taxon>Strophariaceae</taxon>
        <taxon>Hypholoma</taxon>
    </lineage>
</organism>
<proteinExistence type="predicted"/>
<sequence length="94" mass="10757">MRMPHCTNPEHPVGCSIELDSRTPAASLPSVDRHLAITRIHVAALTAIGGWHVWGWRMHRRTIQRALVFQIFTNQWVCARPQDCLIPKHLNNIC</sequence>
<reference evidence="3" key="1">
    <citation type="submission" date="2014-04" db="EMBL/GenBank/DDBJ databases">
        <title>Evolutionary Origins and Diversification of the Mycorrhizal Mutualists.</title>
        <authorList>
            <consortium name="DOE Joint Genome Institute"/>
            <consortium name="Mycorrhizal Genomics Consortium"/>
            <person name="Kohler A."/>
            <person name="Kuo A."/>
            <person name="Nagy L.G."/>
            <person name="Floudas D."/>
            <person name="Copeland A."/>
            <person name="Barry K.W."/>
            <person name="Cichocki N."/>
            <person name="Veneault-Fourrey C."/>
            <person name="LaButti K."/>
            <person name="Lindquist E.A."/>
            <person name="Lipzen A."/>
            <person name="Lundell T."/>
            <person name="Morin E."/>
            <person name="Murat C."/>
            <person name="Riley R."/>
            <person name="Ohm R."/>
            <person name="Sun H."/>
            <person name="Tunlid A."/>
            <person name="Henrissat B."/>
            <person name="Grigoriev I.V."/>
            <person name="Hibbett D.S."/>
            <person name="Martin F."/>
        </authorList>
    </citation>
    <scope>NUCLEOTIDE SEQUENCE [LARGE SCALE GENOMIC DNA]</scope>
    <source>
        <strain evidence="3">FD-334 SS-4</strain>
    </source>
</reference>
<keyword evidence="1" id="KW-0472">Membrane</keyword>
<evidence type="ECO:0000313" key="3">
    <source>
        <dbReference type="Proteomes" id="UP000054270"/>
    </source>
</evidence>